<accession>A0A0P6XCM4</accession>
<keyword evidence="2" id="KW-1185">Reference proteome</keyword>
<name>A0A0P6XCM4_9CHLR</name>
<comment type="caution">
    <text evidence="1">The sequence shown here is derived from an EMBL/GenBank/DDBJ whole genome shotgun (WGS) entry which is preliminary data.</text>
</comment>
<gene>
    <name evidence="1" type="ORF">SE18_24840</name>
</gene>
<dbReference type="OrthoDB" id="9816895at2"/>
<dbReference type="STRING" id="70996.SE18_24840"/>
<dbReference type="RefSeq" id="WP_054537169.1">
    <property type="nucleotide sequence ID" value="NZ_LGKP01000040.1"/>
</dbReference>
<evidence type="ECO:0000313" key="2">
    <source>
        <dbReference type="Proteomes" id="UP000050277"/>
    </source>
</evidence>
<sequence>MPTTQRTCSLIAGTDTFTIGDPSTGADATFVLGGGAIPSTHDDRPVETQWLINIVGSTAADAMSRLQKLGRILTAATYYRTAPELYETLRPRVLFQPFGSNRSTPLVRSLLDAAVPDVPAGMIDTDLQAIPPGINGVAISFQSGGWWLPSELNDYDRVTSSSVANGNVMTLNFGATIHAIPSPARVVVAGNFPPTSSGFLNMPLSALLISKQGGVQIVAGNSWSNDATWINNNQSAQKARDTNVLRGTLSTGITSITPQHSGSFTVSGRQTVVTKIAVRTAGVSVRIAAVLENLENGQSLVSPEEVVSGGTTTNPQIVIFREIAINSVSTRLRYRVTASAAAIMDIETSYLVDTTRTEYGVRILEPFTINSSPTGFVLDFQPTYRPRVAITGKFVGARGRLPVQVPAQTVAGADANLDAVYVGTYSTNWRVVDAASAVTNYVLTLDRYRAYRIPE</sequence>
<protein>
    <submittedName>
        <fullName evidence="1">Uncharacterized protein</fullName>
    </submittedName>
</protein>
<reference evidence="1 2" key="1">
    <citation type="submission" date="2015-07" db="EMBL/GenBank/DDBJ databases">
        <title>Whole genome sequence of Herpetosiphon geysericola DSM 7119.</title>
        <authorList>
            <person name="Hemp J."/>
            <person name="Ward L.M."/>
            <person name="Pace L.A."/>
            <person name="Fischer W.W."/>
        </authorList>
    </citation>
    <scope>NUCLEOTIDE SEQUENCE [LARGE SCALE GENOMIC DNA]</scope>
    <source>
        <strain evidence="1 2">DSM 7119</strain>
    </source>
</reference>
<evidence type="ECO:0000313" key="1">
    <source>
        <dbReference type="EMBL" id="KPL80279.1"/>
    </source>
</evidence>
<proteinExistence type="predicted"/>
<dbReference type="AlphaFoldDB" id="A0A0P6XCM4"/>
<organism evidence="1 2">
    <name type="scientific">Herpetosiphon geysericola</name>
    <dbReference type="NCBI Taxonomy" id="70996"/>
    <lineage>
        <taxon>Bacteria</taxon>
        <taxon>Bacillati</taxon>
        <taxon>Chloroflexota</taxon>
        <taxon>Chloroflexia</taxon>
        <taxon>Herpetosiphonales</taxon>
        <taxon>Herpetosiphonaceae</taxon>
        <taxon>Herpetosiphon</taxon>
    </lineage>
</organism>
<dbReference type="EMBL" id="LGKP01000040">
    <property type="protein sequence ID" value="KPL80279.1"/>
    <property type="molecule type" value="Genomic_DNA"/>
</dbReference>
<dbReference type="Proteomes" id="UP000050277">
    <property type="component" value="Unassembled WGS sequence"/>
</dbReference>